<proteinExistence type="predicted"/>
<gene>
    <name evidence="1" type="ORF">LTS18_011020</name>
</gene>
<evidence type="ECO:0000313" key="2">
    <source>
        <dbReference type="Proteomes" id="UP001186974"/>
    </source>
</evidence>
<feature type="non-terminal residue" evidence="1">
    <location>
        <position position="193"/>
    </location>
</feature>
<sequence>MKTSALLLLSTVASAVRTAAATARSSDSIIDEIKNLEDFIPVVKTLLDAPFLIPASSYNALTRAIHANLSPEQQALVKRQGPSMEDFANGLKLLQGMATAVAATPPTTNIKAVQEESATQFPHAKRKKIRMGPYRLPSTNESNVQSVLFNSPGMTDIFKFDELKPCDSDTCVLLTMRAGLEYADGKDANTDTG</sequence>
<protein>
    <submittedName>
        <fullName evidence="1">Uncharacterized protein</fullName>
    </submittedName>
</protein>
<dbReference type="EMBL" id="JAWDJW010009470">
    <property type="protein sequence ID" value="KAK3059375.1"/>
    <property type="molecule type" value="Genomic_DNA"/>
</dbReference>
<dbReference type="Proteomes" id="UP001186974">
    <property type="component" value="Unassembled WGS sequence"/>
</dbReference>
<name>A0ACC3CYW1_9PEZI</name>
<evidence type="ECO:0000313" key="1">
    <source>
        <dbReference type="EMBL" id="KAK3059375.1"/>
    </source>
</evidence>
<comment type="caution">
    <text evidence="1">The sequence shown here is derived from an EMBL/GenBank/DDBJ whole genome shotgun (WGS) entry which is preliminary data.</text>
</comment>
<keyword evidence="2" id="KW-1185">Reference proteome</keyword>
<organism evidence="1 2">
    <name type="scientific">Coniosporium uncinatum</name>
    <dbReference type="NCBI Taxonomy" id="93489"/>
    <lineage>
        <taxon>Eukaryota</taxon>
        <taxon>Fungi</taxon>
        <taxon>Dikarya</taxon>
        <taxon>Ascomycota</taxon>
        <taxon>Pezizomycotina</taxon>
        <taxon>Dothideomycetes</taxon>
        <taxon>Dothideomycetes incertae sedis</taxon>
        <taxon>Coniosporium</taxon>
    </lineage>
</organism>
<reference evidence="1" key="1">
    <citation type="submission" date="2024-09" db="EMBL/GenBank/DDBJ databases">
        <title>Black Yeasts Isolated from many extreme environments.</title>
        <authorList>
            <person name="Coleine C."/>
            <person name="Stajich J.E."/>
            <person name="Selbmann L."/>
        </authorList>
    </citation>
    <scope>NUCLEOTIDE SEQUENCE</scope>
    <source>
        <strain evidence="1">CCFEE 5737</strain>
    </source>
</reference>
<accession>A0ACC3CYW1</accession>